<feature type="transmembrane region" description="Helical" evidence="7">
    <location>
        <begin position="56"/>
        <end position="80"/>
    </location>
</feature>
<feature type="transmembrane region" description="Helical" evidence="7">
    <location>
        <begin position="429"/>
        <end position="450"/>
    </location>
</feature>
<dbReference type="OrthoDB" id="9806499at2"/>
<dbReference type="KEGG" id="amuc:Pan181_01740"/>
<evidence type="ECO:0000256" key="7">
    <source>
        <dbReference type="SAM" id="Phobius"/>
    </source>
</evidence>
<dbReference type="InterPro" id="IPR005614">
    <property type="entry name" value="NrfD-like"/>
</dbReference>
<evidence type="ECO:0000256" key="3">
    <source>
        <dbReference type="ARBA" id="ARBA00022475"/>
    </source>
</evidence>
<keyword evidence="9" id="KW-1185">Reference proteome</keyword>
<evidence type="ECO:0000313" key="9">
    <source>
        <dbReference type="Proteomes" id="UP000315750"/>
    </source>
</evidence>
<evidence type="ECO:0000256" key="4">
    <source>
        <dbReference type="ARBA" id="ARBA00022692"/>
    </source>
</evidence>
<evidence type="ECO:0000256" key="6">
    <source>
        <dbReference type="ARBA" id="ARBA00023136"/>
    </source>
</evidence>
<dbReference type="PANTHER" id="PTHR43044">
    <property type="match status" value="1"/>
</dbReference>
<feature type="transmembrane region" description="Helical" evidence="7">
    <location>
        <begin position="179"/>
        <end position="199"/>
    </location>
</feature>
<name>A0A518AH19_9BACT</name>
<gene>
    <name evidence="8" type="ORF">Pan181_01740</name>
</gene>
<protein>
    <submittedName>
        <fullName evidence="8">Polysulfide reductase, NrfD</fullName>
    </submittedName>
</protein>
<organism evidence="8 9">
    <name type="scientific">Aeoliella mucimassa</name>
    <dbReference type="NCBI Taxonomy" id="2527972"/>
    <lineage>
        <taxon>Bacteria</taxon>
        <taxon>Pseudomonadati</taxon>
        <taxon>Planctomycetota</taxon>
        <taxon>Planctomycetia</taxon>
        <taxon>Pirellulales</taxon>
        <taxon>Lacipirellulaceae</taxon>
        <taxon>Aeoliella</taxon>
    </lineage>
</organism>
<keyword evidence="5 7" id="KW-1133">Transmembrane helix</keyword>
<keyword evidence="4 7" id="KW-0812">Transmembrane</keyword>
<proteinExistence type="inferred from homology"/>
<feature type="transmembrane region" description="Helical" evidence="7">
    <location>
        <begin position="387"/>
        <end position="409"/>
    </location>
</feature>
<evidence type="ECO:0000313" key="8">
    <source>
        <dbReference type="EMBL" id="QDU53994.1"/>
    </source>
</evidence>
<dbReference type="Pfam" id="PF03916">
    <property type="entry name" value="NrfD"/>
    <property type="match status" value="1"/>
</dbReference>
<feature type="transmembrane region" description="Helical" evidence="7">
    <location>
        <begin position="362"/>
        <end position="380"/>
    </location>
</feature>
<dbReference type="Proteomes" id="UP000315750">
    <property type="component" value="Chromosome"/>
</dbReference>
<reference evidence="8 9" key="1">
    <citation type="submission" date="2019-02" db="EMBL/GenBank/DDBJ databases">
        <title>Deep-cultivation of Planctomycetes and their phenomic and genomic characterization uncovers novel biology.</title>
        <authorList>
            <person name="Wiegand S."/>
            <person name="Jogler M."/>
            <person name="Boedeker C."/>
            <person name="Pinto D."/>
            <person name="Vollmers J."/>
            <person name="Rivas-Marin E."/>
            <person name="Kohn T."/>
            <person name="Peeters S.H."/>
            <person name="Heuer A."/>
            <person name="Rast P."/>
            <person name="Oberbeckmann S."/>
            <person name="Bunk B."/>
            <person name="Jeske O."/>
            <person name="Meyerdierks A."/>
            <person name="Storesund J.E."/>
            <person name="Kallscheuer N."/>
            <person name="Luecker S."/>
            <person name="Lage O.M."/>
            <person name="Pohl T."/>
            <person name="Merkel B.J."/>
            <person name="Hornburger P."/>
            <person name="Mueller R.-W."/>
            <person name="Bruemmer F."/>
            <person name="Labrenz M."/>
            <person name="Spormann A.M."/>
            <person name="Op den Camp H."/>
            <person name="Overmann J."/>
            <person name="Amann R."/>
            <person name="Jetten M.S.M."/>
            <person name="Mascher T."/>
            <person name="Medema M.H."/>
            <person name="Devos D.P."/>
            <person name="Kaster A.-K."/>
            <person name="Ovreas L."/>
            <person name="Rohde M."/>
            <person name="Galperin M.Y."/>
            <person name="Jogler C."/>
        </authorList>
    </citation>
    <scope>NUCLEOTIDE SEQUENCE [LARGE SCALE GENOMIC DNA]</scope>
    <source>
        <strain evidence="8 9">Pan181</strain>
    </source>
</reference>
<dbReference type="PANTHER" id="PTHR43044:SF2">
    <property type="entry name" value="POLYSULPHIDE REDUCTASE NRFD"/>
    <property type="match status" value="1"/>
</dbReference>
<feature type="transmembrane region" description="Helical" evidence="7">
    <location>
        <begin position="280"/>
        <end position="300"/>
    </location>
</feature>
<feature type="transmembrane region" description="Helical" evidence="7">
    <location>
        <begin position="133"/>
        <end position="159"/>
    </location>
</feature>
<feature type="transmembrane region" description="Helical" evidence="7">
    <location>
        <begin position="321"/>
        <end position="342"/>
    </location>
</feature>
<accession>A0A518AH19</accession>
<feature type="transmembrane region" description="Helical" evidence="7">
    <location>
        <begin position="241"/>
        <end position="260"/>
    </location>
</feature>
<dbReference type="EMBL" id="CP036278">
    <property type="protein sequence ID" value="QDU53994.1"/>
    <property type="molecule type" value="Genomic_DNA"/>
</dbReference>
<comment type="similarity">
    <text evidence="2">Belongs to the NrfD family.</text>
</comment>
<keyword evidence="6 7" id="KW-0472">Membrane</keyword>
<dbReference type="AlphaFoldDB" id="A0A518AH19"/>
<dbReference type="RefSeq" id="WP_145245030.1">
    <property type="nucleotide sequence ID" value="NZ_CP036278.1"/>
</dbReference>
<feature type="transmembrane region" description="Helical" evidence="7">
    <location>
        <begin position="92"/>
        <end position="121"/>
    </location>
</feature>
<evidence type="ECO:0000256" key="5">
    <source>
        <dbReference type="ARBA" id="ARBA00022989"/>
    </source>
</evidence>
<keyword evidence="3" id="KW-1003">Cell membrane</keyword>
<sequence>MATADYVVNGGPVPVADQKDPRWVNPPLVEKGQTYESVTESICAINEQEVQKTPTAWLFSFFISASLAGMFSALIAYLIFTGVGVWGNTSPIFWAFPIVNFVFWVGIGHAGTLISAILFIFRQNWRTSINRFAEAMTIFAVVCAGTFPGIHIGRVWFAYFLFPLPTTHLYMWPNFRSPLLWDVFAVGTYASVSLVFWYMGMIPDLATLRDRANGKIRQLAYGIASLGWTGSASQWRVYEKAYTLLSALAAPLVLSVHTIVSFDFAVSQLPGWHTTIFPPYFVAGAVFSGFAMVITLMVPCRKWYGLQHVVTDQHLENICKILLATGTMVGLGYTTEFFMAWYSGVAGEQDAFINRMFGLQWPAYYTMFICNVFMPQLFWFKKFRSTPILMFIVSIFVNIGMWFERYVIVVTTLERTALPSSWNAFSPTWVDYGMLIGSFGLFFTLFLLFLRFLPIVAMAEVKGVMAHEQAHHPDLADHH</sequence>
<dbReference type="GO" id="GO:0005886">
    <property type="term" value="C:plasma membrane"/>
    <property type="evidence" value="ECO:0007669"/>
    <property type="project" value="UniProtKB-SubCell"/>
</dbReference>
<comment type="subcellular location">
    <subcellularLocation>
        <location evidence="1">Cell membrane</location>
        <topology evidence="1">Multi-pass membrane protein</topology>
    </subcellularLocation>
</comment>
<evidence type="ECO:0000256" key="2">
    <source>
        <dbReference type="ARBA" id="ARBA00008929"/>
    </source>
</evidence>
<evidence type="ECO:0000256" key="1">
    <source>
        <dbReference type="ARBA" id="ARBA00004651"/>
    </source>
</evidence>